<dbReference type="InterPro" id="IPR052055">
    <property type="entry name" value="Hepadnavirus_pol/RT"/>
</dbReference>
<dbReference type="Gene3D" id="3.30.70.270">
    <property type="match status" value="1"/>
</dbReference>
<evidence type="ECO:0000313" key="2">
    <source>
        <dbReference type="EMBL" id="KAG1555594.1"/>
    </source>
</evidence>
<dbReference type="SUPFAM" id="SSF56672">
    <property type="entry name" value="DNA/RNA polymerases"/>
    <property type="match status" value="1"/>
</dbReference>
<protein>
    <recommendedName>
        <fullName evidence="1">Reverse transcriptase domain-containing protein</fullName>
    </recommendedName>
</protein>
<feature type="domain" description="Reverse transcriptase" evidence="1">
    <location>
        <begin position="151"/>
        <end position="348"/>
    </location>
</feature>
<dbReference type="PROSITE" id="PS50878">
    <property type="entry name" value="RT_POL"/>
    <property type="match status" value="1"/>
</dbReference>
<evidence type="ECO:0000259" key="1">
    <source>
        <dbReference type="PROSITE" id="PS50878"/>
    </source>
</evidence>
<reference evidence="2 3" key="1">
    <citation type="journal article" date="2020" name="Microb. Genom.">
        <title>Genetic diversity of clinical and environmental Mucorales isolates obtained from an investigation of mucormycosis cases among solid organ transplant recipients.</title>
        <authorList>
            <person name="Nguyen M.H."/>
            <person name="Kaul D."/>
            <person name="Muto C."/>
            <person name="Cheng S.J."/>
            <person name="Richter R.A."/>
            <person name="Bruno V.M."/>
            <person name="Liu G."/>
            <person name="Beyhan S."/>
            <person name="Sundermann A.J."/>
            <person name="Mounaud S."/>
            <person name="Pasculle A.W."/>
            <person name="Nierman W.C."/>
            <person name="Driscoll E."/>
            <person name="Cumbie R."/>
            <person name="Clancy C.J."/>
            <person name="Dupont C.L."/>
        </authorList>
    </citation>
    <scope>NUCLEOTIDE SEQUENCE [LARGE SCALE GENOMIC DNA]</scope>
    <source>
        <strain evidence="2 3">GL24</strain>
    </source>
</reference>
<dbReference type="InterPro" id="IPR043128">
    <property type="entry name" value="Rev_trsase/Diguanyl_cyclase"/>
</dbReference>
<dbReference type="InterPro" id="IPR043502">
    <property type="entry name" value="DNA/RNA_pol_sf"/>
</dbReference>
<dbReference type="PANTHER" id="PTHR33050:SF7">
    <property type="entry name" value="RIBONUCLEASE H"/>
    <property type="match status" value="1"/>
</dbReference>
<comment type="caution">
    <text evidence="2">The sequence shown here is derived from an EMBL/GenBank/DDBJ whole genome shotgun (WGS) entry which is preliminary data.</text>
</comment>
<dbReference type="PANTHER" id="PTHR33050">
    <property type="entry name" value="REVERSE TRANSCRIPTASE DOMAIN-CONTAINING PROTEIN"/>
    <property type="match status" value="1"/>
</dbReference>
<accession>A0A9P6YQA5</accession>
<dbReference type="CDD" id="cd03714">
    <property type="entry name" value="RT_DIRS1"/>
    <property type="match status" value="1"/>
</dbReference>
<keyword evidence="3" id="KW-1185">Reference proteome</keyword>
<evidence type="ECO:0000313" key="3">
    <source>
        <dbReference type="Proteomes" id="UP000740926"/>
    </source>
</evidence>
<dbReference type="AlphaFoldDB" id="A0A9P6YQA5"/>
<dbReference type="InterPro" id="IPR000477">
    <property type="entry name" value="RT_dom"/>
</dbReference>
<name>A0A9P6YQA5_9FUNG</name>
<dbReference type="EMBL" id="JAANIU010004394">
    <property type="protein sequence ID" value="KAG1555594.1"/>
    <property type="molecule type" value="Genomic_DNA"/>
</dbReference>
<sequence>MQYKGKFPEEDRAENTFDQGFMADLHQARFQQCLLYNNTNNNQQHGRPYGRGGYRGANRVTTLPPPSQLQQLRPQIQRQPQQLQIQPIQQNYSIPADGILPGGRLTRFYNNWKKIIKHPWPLKLIQEGCQIQFAKTPKPWYSPRRSIPAEEQKEINIAVEKFQTAGIIEKCTDPRARGYLSRFFTLQEATKRRPILDCRRFNQFIQVEHFKMEGVSALRDLIEPNDYMVKLDLQDAYTVVPIHPNSSPFLVFENLGTVYQYKALNFGLNVAPRIFSKILQYAIESLRREGIRMVYYLDDICILSQDPQDLQQKAQRVITHLESLGFIINRRESLLTPSHIQEYLGFEFNTKKMTIRVPNLKINKLMQRIKQVMTPTVRTCRWMTGLIGKITAMIPAVGEALLHIRHIQRSLSRSLSTQAYNWEGPCHLDQQSVEELQWWKTFLTKKNGLPIQRIALKKPQITITTDSSDTGWGVNSPIIQTVSCLR</sequence>
<organism evidence="2 3">
    <name type="scientific">Rhizopus delemar</name>
    <dbReference type="NCBI Taxonomy" id="936053"/>
    <lineage>
        <taxon>Eukaryota</taxon>
        <taxon>Fungi</taxon>
        <taxon>Fungi incertae sedis</taxon>
        <taxon>Mucoromycota</taxon>
        <taxon>Mucoromycotina</taxon>
        <taxon>Mucoromycetes</taxon>
        <taxon>Mucorales</taxon>
        <taxon>Mucorineae</taxon>
        <taxon>Rhizopodaceae</taxon>
        <taxon>Rhizopus</taxon>
    </lineage>
</organism>
<dbReference type="Proteomes" id="UP000740926">
    <property type="component" value="Unassembled WGS sequence"/>
</dbReference>
<proteinExistence type="predicted"/>
<dbReference type="Pfam" id="PF00078">
    <property type="entry name" value="RVT_1"/>
    <property type="match status" value="1"/>
</dbReference>
<gene>
    <name evidence="2" type="ORF">G6F50_012837</name>
</gene>
<dbReference type="Gene3D" id="3.10.10.10">
    <property type="entry name" value="HIV Type 1 Reverse Transcriptase, subunit A, domain 1"/>
    <property type="match status" value="1"/>
</dbReference>